<keyword evidence="1" id="KW-1133">Transmembrane helix</keyword>
<accession>X0U994</accession>
<comment type="caution">
    <text evidence="2">The sequence shown here is derived from an EMBL/GenBank/DDBJ whole genome shotgun (WGS) entry which is preliminary data.</text>
</comment>
<dbReference type="EMBL" id="BARS01003655">
    <property type="protein sequence ID" value="GAF85050.1"/>
    <property type="molecule type" value="Genomic_DNA"/>
</dbReference>
<sequence>MSVFYVVAKFFGFYENFPYDKLALLFLMQFDIIAFRPLVIKFMRRRGWAD</sequence>
<evidence type="ECO:0000256" key="1">
    <source>
        <dbReference type="SAM" id="Phobius"/>
    </source>
</evidence>
<gene>
    <name evidence="2" type="ORF">S01H1_07087</name>
</gene>
<reference evidence="2" key="1">
    <citation type="journal article" date="2014" name="Front. Microbiol.">
        <title>High frequency of phylogenetically diverse reductive dehalogenase-homologous genes in deep subseafloor sedimentary metagenomes.</title>
        <authorList>
            <person name="Kawai M."/>
            <person name="Futagami T."/>
            <person name="Toyoda A."/>
            <person name="Takaki Y."/>
            <person name="Nishi S."/>
            <person name="Hori S."/>
            <person name="Arai W."/>
            <person name="Tsubouchi T."/>
            <person name="Morono Y."/>
            <person name="Uchiyama I."/>
            <person name="Ito T."/>
            <person name="Fujiyama A."/>
            <person name="Inagaki F."/>
            <person name="Takami H."/>
        </authorList>
    </citation>
    <scope>NUCLEOTIDE SEQUENCE</scope>
    <source>
        <strain evidence="2">Expedition CK06-06</strain>
    </source>
</reference>
<name>X0U994_9ZZZZ</name>
<evidence type="ECO:0000313" key="2">
    <source>
        <dbReference type="EMBL" id="GAF85050.1"/>
    </source>
</evidence>
<proteinExistence type="predicted"/>
<organism evidence="2">
    <name type="scientific">marine sediment metagenome</name>
    <dbReference type="NCBI Taxonomy" id="412755"/>
    <lineage>
        <taxon>unclassified sequences</taxon>
        <taxon>metagenomes</taxon>
        <taxon>ecological metagenomes</taxon>
    </lineage>
</organism>
<dbReference type="AlphaFoldDB" id="X0U994"/>
<protein>
    <submittedName>
        <fullName evidence="2">Uncharacterized protein</fullName>
    </submittedName>
</protein>
<feature type="transmembrane region" description="Helical" evidence="1">
    <location>
        <begin position="22"/>
        <end position="39"/>
    </location>
</feature>
<keyword evidence="1" id="KW-0812">Transmembrane</keyword>
<keyword evidence="1" id="KW-0472">Membrane</keyword>